<evidence type="ECO:0000256" key="4">
    <source>
        <dbReference type="SAM" id="MobiDB-lite"/>
    </source>
</evidence>
<evidence type="ECO:0000313" key="5">
    <source>
        <dbReference type="EMBL" id="KAL3776203.1"/>
    </source>
</evidence>
<sequence length="318" mass="35196">MKLLGNQQTRYVNRTLESISKNDPNLVNVVLNGFAINEAKLATLAMALLSNQHVKSLYLHNVGINAKGANLLAFMLRSNKTLKHLSLNDNKIGSEGCAAIAASLRENCTLVTLGLSNNSITSKGAKYLSNMLKENREQTSLTRIFLDGNDDVSEKIIHKINRYCLKVRSKCPSSNKSYASTPPCSDVGSNDTSEQDHKDSVGFNLAGVDEGKANARKAEYDLFKEVIGYESVNSLHESLNASNLASYIERVQTSIKHRNLEEELGCEYFASNTDLGESFLSAADDGHDHDEGKRKEKHVGYFKSMKWPATHRKVHTQD</sequence>
<dbReference type="GO" id="GO:0005096">
    <property type="term" value="F:GTPase activator activity"/>
    <property type="evidence" value="ECO:0007669"/>
    <property type="project" value="UniProtKB-KW"/>
</dbReference>
<dbReference type="AlphaFoldDB" id="A0ABD3NK31"/>
<accession>A0ABD3NK31</accession>
<evidence type="ECO:0000256" key="1">
    <source>
        <dbReference type="ARBA" id="ARBA00022468"/>
    </source>
</evidence>
<reference evidence="5 6" key="1">
    <citation type="journal article" date="2020" name="G3 (Bethesda)">
        <title>Improved Reference Genome for Cyclotella cryptica CCMP332, a Model for Cell Wall Morphogenesis, Salinity Adaptation, and Lipid Production in Diatoms (Bacillariophyta).</title>
        <authorList>
            <person name="Roberts W.R."/>
            <person name="Downey K.M."/>
            <person name="Ruck E.C."/>
            <person name="Traller J.C."/>
            <person name="Alverson A.J."/>
        </authorList>
    </citation>
    <scope>NUCLEOTIDE SEQUENCE [LARGE SCALE GENOMIC DNA]</scope>
    <source>
        <strain evidence="5 6">CCMP332</strain>
    </source>
</reference>
<keyword evidence="1" id="KW-0343">GTPase activation</keyword>
<dbReference type="EMBL" id="JABMIG020000505">
    <property type="protein sequence ID" value="KAL3776203.1"/>
    <property type="molecule type" value="Genomic_DNA"/>
</dbReference>
<evidence type="ECO:0000256" key="2">
    <source>
        <dbReference type="ARBA" id="ARBA00022614"/>
    </source>
</evidence>
<evidence type="ECO:0000256" key="3">
    <source>
        <dbReference type="ARBA" id="ARBA00022737"/>
    </source>
</evidence>
<comment type="caution">
    <text evidence="5">The sequence shown here is derived from an EMBL/GenBank/DDBJ whole genome shotgun (WGS) entry which is preliminary data.</text>
</comment>
<gene>
    <name evidence="5" type="ORF">HJC23_011070</name>
</gene>
<dbReference type="Gene3D" id="3.80.10.10">
    <property type="entry name" value="Ribonuclease Inhibitor"/>
    <property type="match status" value="1"/>
</dbReference>
<dbReference type="Pfam" id="PF13516">
    <property type="entry name" value="LRR_6"/>
    <property type="match status" value="2"/>
</dbReference>
<keyword evidence="3" id="KW-0677">Repeat</keyword>
<dbReference type="SUPFAM" id="SSF52047">
    <property type="entry name" value="RNI-like"/>
    <property type="match status" value="1"/>
</dbReference>
<organism evidence="5 6">
    <name type="scientific">Cyclotella cryptica</name>
    <dbReference type="NCBI Taxonomy" id="29204"/>
    <lineage>
        <taxon>Eukaryota</taxon>
        <taxon>Sar</taxon>
        <taxon>Stramenopiles</taxon>
        <taxon>Ochrophyta</taxon>
        <taxon>Bacillariophyta</taxon>
        <taxon>Coscinodiscophyceae</taxon>
        <taxon>Thalassiosirophycidae</taxon>
        <taxon>Stephanodiscales</taxon>
        <taxon>Stephanodiscaceae</taxon>
        <taxon>Cyclotella</taxon>
    </lineage>
</organism>
<dbReference type="InterPro" id="IPR027038">
    <property type="entry name" value="RanGap"/>
</dbReference>
<evidence type="ECO:0000313" key="6">
    <source>
        <dbReference type="Proteomes" id="UP001516023"/>
    </source>
</evidence>
<dbReference type="InterPro" id="IPR032675">
    <property type="entry name" value="LRR_dom_sf"/>
</dbReference>
<proteinExistence type="predicted"/>
<feature type="region of interest" description="Disordered" evidence="4">
    <location>
        <begin position="171"/>
        <end position="198"/>
    </location>
</feature>
<keyword evidence="2" id="KW-0433">Leucine-rich repeat</keyword>
<feature type="compositionally biased region" description="Polar residues" evidence="4">
    <location>
        <begin position="171"/>
        <end position="192"/>
    </location>
</feature>
<name>A0ABD3NK31_9STRA</name>
<dbReference type="Proteomes" id="UP001516023">
    <property type="component" value="Unassembled WGS sequence"/>
</dbReference>
<protein>
    <submittedName>
        <fullName evidence="5">Uncharacterized protein</fullName>
    </submittedName>
</protein>
<dbReference type="SMART" id="SM00368">
    <property type="entry name" value="LRR_RI"/>
    <property type="match status" value="3"/>
</dbReference>
<keyword evidence="6" id="KW-1185">Reference proteome</keyword>
<dbReference type="InterPro" id="IPR001611">
    <property type="entry name" value="Leu-rich_rpt"/>
</dbReference>
<dbReference type="PANTHER" id="PTHR24113:SF12">
    <property type="entry name" value="RAN GTPASE-ACTIVATING PROTEIN 1"/>
    <property type="match status" value="1"/>
</dbReference>
<dbReference type="PANTHER" id="PTHR24113">
    <property type="entry name" value="RAN GTPASE-ACTIVATING PROTEIN 1"/>
    <property type="match status" value="1"/>
</dbReference>